<feature type="chain" id="PRO_5002936071" description="LRRCT domain-containing protein" evidence="10">
    <location>
        <begin position="25"/>
        <end position="538"/>
    </location>
</feature>
<keyword evidence="2" id="KW-0433">Leucine-rich repeat</keyword>
<dbReference type="SUPFAM" id="SSF52058">
    <property type="entry name" value="L domain-like"/>
    <property type="match status" value="1"/>
</dbReference>
<dbReference type="EMBL" id="GG666592">
    <property type="protein sequence ID" value="EEN51356.1"/>
    <property type="molecule type" value="Genomic_DNA"/>
</dbReference>
<dbReference type="Gene3D" id="3.80.10.10">
    <property type="entry name" value="Ribonuclease Inhibitor"/>
    <property type="match status" value="2"/>
</dbReference>
<dbReference type="PANTHER" id="PTHR22650">
    <property type="entry name" value="GLYCOPROTEIN IB BETA"/>
    <property type="match status" value="1"/>
</dbReference>
<proteinExistence type="predicted"/>
<feature type="transmembrane region" description="Helical" evidence="9">
    <location>
        <begin position="259"/>
        <end position="285"/>
    </location>
</feature>
<evidence type="ECO:0000256" key="5">
    <source>
        <dbReference type="ARBA" id="ARBA00022889"/>
    </source>
</evidence>
<evidence type="ECO:0000256" key="3">
    <source>
        <dbReference type="ARBA" id="ARBA00022692"/>
    </source>
</evidence>
<evidence type="ECO:0008006" key="12">
    <source>
        <dbReference type="Google" id="ProtNLM"/>
    </source>
</evidence>
<evidence type="ECO:0000256" key="2">
    <source>
        <dbReference type="ARBA" id="ARBA00022614"/>
    </source>
</evidence>
<dbReference type="Pfam" id="PF13855">
    <property type="entry name" value="LRR_8"/>
    <property type="match status" value="1"/>
</dbReference>
<dbReference type="PANTHER" id="PTHR22650:SF4">
    <property type="entry name" value="LEUCINE-RICH REPEAT AND TRANSMEMBRANE DOMAIN-CONTAINING PROTEIN 2-LIKE"/>
    <property type="match status" value="1"/>
</dbReference>
<dbReference type="InParanoid" id="C3Z842"/>
<accession>C3Z842</accession>
<protein>
    <recommendedName>
        <fullName evidence="12">LRRCT domain-containing protein</fullName>
    </recommendedName>
</protein>
<organism>
    <name type="scientific">Branchiostoma floridae</name>
    <name type="common">Florida lancelet</name>
    <name type="synonym">Amphioxus</name>
    <dbReference type="NCBI Taxonomy" id="7739"/>
    <lineage>
        <taxon>Eukaryota</taxon>
        <taxon>Metazoa</taxon>
        <taxon>Chordata</taxon>
        <taxon>Cephalochordata</taxon>
        <taxon>Leptocardii</taxon>
        <taxon>Amphioxiformes</taxon>
        <taxon>Branchiostomatidae</taxon>
        <taxon>Branchiostoma</taxon>
    </lineage>
</organism>
<comment type="subcellular location">
    <subcellularLocation>
        <location evidence="1">Membrane</location>
        <topology evidence="1">Single-pass membrane protein</topology>
    </subcellularLocation>
</comment>
<gene>
    <name evidence="11" type="ORF">BRAFLDRAFT_87582</name>
</gene>
<name>C3Z842_BRAFL</name>
<evidence type="ECO:0000256" key="10">
    <source>
        <dbReference type="SAM" id="SignalP"/>
    </source>
</evidence>
<evidence type="ECO:0000256" key="9">
    <source>
        <dbReference type="SAM" id="Phobius"/>
    </source>
</evidence>
<dbReference type="PROSITE" id="PS51450">
    <property type="entry name" value="LRR"/>
    <property type="match status" value="1"/>
</dbReference>
<dbReference type="InterPro" id="IPR052313">
    <property type="entry name" value="GPIb-IX-V_Complex"/>
</dbReference>
<dbReference type="InterPro" id="IPR003591">
    <property type="entry name" value="Leu-rich_rpt_typical-subtyp"/>
</dbReference>
<evidence type="ECO:0000256" key="6">
    <source>
        <dbReference type="ARBA" id="ARBA00022989"/>
    </source>
</evidence>
<keyword evidence="7 9" id="KW-0472">Membrane</keyword>
<keyword evidence="5" id="KW-0130">Cell adhesion</keyword>
<dbReference type="eggNOG" id="KOG4237">
    <property type="taxonomic scope" value="Eukaryota"/>
</dbReference>
<sequence length="538" mass="58001">MGRKLRHLLILLLIILKEPNIPEANCGCQWSSLDCRCFNQQGLTSIPQNMSPTIYKLVLKDNQISSIPPGEFANLQQLEELDLSYNQITTIQSTLFANLIHLQTLRLNMNNIADIQITCTRPARLQGRKLIHINPEELICEEPATPTLPVDISTLSVSFPVSTSSTFGNTAVSIAGPTTRPEGSTSASQPLIGPAECADNGYDCPVPSRYYWYIKYNVDSTVSYAGVTRQTRTTRVSPLPFASDKPDGISHKLSPSFSLPVLIASIGGSVAGMGLIGLIIFTILYKRRTLHPPPGLNPNVDGSNTNSVVSVVTSGHDQTGQGQSQAIIQSLQVENLPRNILATLKANTMYAGVAAPSHDQTSTTMVTSHDRTGQGQSQAITESNTNITVAVVTSGHYHQYEDVDKQHNQTGQGQSQAITESNTNITVAIVTSGHDHQYEDVDKQHNQTGQGQSQANAQSVKVGNLSNNEVLSALGEETLPKQPAFTCAAMGSASGHNHDQTAQGQSQAITESLDARNLSYGTEPNASQLNFLYANINE</sequence>
<feature type="signal peptide" evidence="10">
    <location>
        <begin position="1"/>
        <end position="24"/>
    </location>
</feature>
<evidence type="ECO:0000313" key="11">
    <source>
        <dbReference type="EMBL" id="EEN51356.1"/>
    </source>
</evidence>
<keyword evidence="3 9" id="KW-0812">Transmembrane</keyword>
<keyword evidence="4" id="KW-0677">Repeat</keyword>
<dbReference type="InterPro" id="IPR032675">
    <property type="entry name" value="LRR_dom_sf"/>
</dbReference>
<keyword evidence="8" id="KW-1015">Disulfide bond</keyword>
<dbReference type="InterPro" id="IPR001611">
    <property type="entry name" value="Leu-rich_rpt"/>
</dbReference>
<evidence type="ECO:0000256" key="1">
    <source>
        <dbReference type="ARBA" id="ARBA00004167"/>
    </source>
</evidence>
<keyword evidence="6 9" id="KW-1133">Transmembrane helix</keyword>
<evidence type="ECO:0000256" key="7">
    <source>
        <dbReference type="ARBA" id="ARBA00023136"/>
    </source>
</evidence>
<keyword evidence="10" id="KW-0732">Signal</keyword>
<dbReference type="SMART" id="SM00369">
    <property type="entry name" value="LRR_TYP"/>
    <property type="match status" value="3"/>
</dbReference>
<evidence type="ECO:0000256" key="4">
    <source>
        <dbReference type="ARBA" id="ARBA00022737"/>
    </source>
</evidence>
<dbReference type="AlphaFoldDB" id="C3Z842"/>
<evidence type="ECO:0000256" key="8">
    <source>
        <dbReference type="ARBA" id="ARBA00023157"/>
    </source>
</evidence>
<reference evidence="11" key="1">
    <citation type="journal article" date="2008" name="Nature">
        <title>The amphioxus genome and the evolution of the chordate karyotype.</title>
        <authorList>
            <consortium name="US DOE Joint Genome Institute (JGI-PGF)"/>
            <person name="Putnam N.H."/>
            <person name="Butts T."/>
            <person name="Ferrier D.E.K."/>
            <person name="Furlong R.F."/>
            <person name="Hellsten U."/>
            <person name="Kawashima T."/>
            <person name="Robinson-Rechavi M."/>
            <person name="Shoguchi E."/>
            <person name="Terry A."/>
            <person name="Yu J.-K."/>
            <person name="Benito-Gutierrez E.L."/>
            <person name="Dubchak I."/>
            <person name="Garcia-Fernandez J."/>
            <person name="Gibson-Brown J.J."/>
            <person name="Grigoriev I.V."/>
            <person name="Horton A.C."/>
            <person name="de Jong P.J."/>
            <person name="Jurka J."/>
            <person name="Kapitonov V.V."/>
            <person name="Kohara Y."/>
            <person name="Kuroki Y."/>
            <person name="Lindquist E."/>
            <person name="Lucas S."/>
            <person name="Osoegawa K."/>
            <person name="Pennacchio L.A."/>
            <person name="Salamov A.A."/>
            <person name="Satou Y."/>
            <person name="Sauka-Spengler T."/>
            <person name="Schmutz J."/>
            <person name="Shin-I T."/>
            <person name="Toyoda A."/>
            <person name="Bronner-Fraser M."/>
            <person name="Fujiyama A."/>
            <person name="Holland L.Z."/>
            <person name="Holland P.W.H."/>
            <person name="Satoh N."/>
            <person name="Rokhsar D.S."/>
        </authorList>
    </citation>
    <scope>NUCLEOTIDE SEQUENCE [LARGE SCALE GENOMIC DNA]</scope>
    <source>
        <strain evidence="11">S238N-H82</strain>
        <tissue evidence="11">Testes</tissue>
    </source>
</reference>